<evidence type="ECO:0000256" key="9">
    <source>
        <dbReference type="SAM" id="Phobius"/>
    </source>
</evidence>
<reference evidence="11" key="1">
    <citation type="journal article" date="2008" name="Nature">
        <title>The amphioxus genome and the evolution of the chordate karyotype.</title>
        <authorList>
            <consortium name="US DOE Joint Genome Institute (JGI-PGF)"/>
            <person name="Putnam N.H."/>
            <person name="Butts T."/>
            <person name="Ferrier D.E.K."/>
            <person name="Furlong R.F."/>
            <person name="Hellsten U."/>
            <person name="Kawashima T."/>
            <person name="Robinson-Rechavi M."/>
            <person name="Shoguchi E."/>
            <person name="Terry A."/>
            <person name="Yu J.-K."/>
            <person name="Benito-Gutierrez E.L."/>
            <person name="Dubchak I."/>
            <person name="Garcia-Fernandez J."/>
            <person name="Gibson-Brown J.J."/>
            <person name="Grigoriev I.V."/>
            <person name="Horton A.C."/>
            <person name="de Jong P.J."/>
            <person name="Jurka J."/>
            <person name="Kapitonov V.V."/>
            <person name="Kohara Y."/>
            <person name="Kuroki Y."/>
            <person name="Lindquist E."/>
            <person name="Lucas S."/>
            <person name="Osoegawa K."/>
            <person name="Pennacchio L.A."/>
            <person name="Salamov A.A."/>
            <person name="Satou Y."/>
            <person name="Sauka-Spengler T."/>
            <person name="Schmutz J."/>
            <person name="Shin-I T."/>
            <person name="Toyoda A."/>
            <person name="Bronner-Fraser M."/>
            <person name="Fujiyama A."/>
            <person name="Holland L.Z."/>
            <person name="Holland P.W.H."/>
            <person name="Satoh N."/>
            <person name="Rokhsar D.S."/>
        </authorList>
    </citation>
    <scope>NUCLEOTIDE SEQUENCE [LARGE SCALE GENOMIC DNA]</scope>
    <source>
        <strain evidence="11">S238N-H82</strain>
        <tissue evidence="11">Testes</tissue>
    </source>
</reference>
<accession>C3ZFD9</accession>
<keyword evidence="9" id="KW-0812">Transmembrane</keyword>
<feature type="compositionally biased region" description="Basic and acidic residues" evidence="8">
    <location>
        <begin position="329"/>
        <end position="348"/>
    </location>
</feature>
<keyword evidence="4" id="KW-0479">Metal-binding</keyword>
<dbReference type="PANTHER" id="PTHR45713">
    <property type="entry name" value="FTP DOMAIN-CONTAINING PROTEIN"/>
    <property type="match status" value="1"/>
</dbReference>
<evidence type="ECO:0000256" key="2">
    <source>
        <dbReference type="ARBA" id="ARBA00010147"/>
    </source>
</evidence>
<evidence type="ECO:0000256" key="7">
    <source>
        <dbReference type="ARBA" id="ARBA00023157"/>
    </source>
</evidence>
<evidence type="ECO:0000313" key="11">
    <source>
        <dbReference type="EMBL" id="EEN48693.1"/>
    </source>
</evidence>
<dbReference type="GO" id="GO:0010185">
    <property type="term" value="P:regulation of cellular defense response"/>
    <property type="evidence" value="ECO:0007669"/>
    <property type="project" value="UniProtKB-ARBA"/>
</dbReference>
<dbReference type="SUPFAM" id="SSF56436">
    <property type="entry name" value="C-type lectin-like"/>
    <property type="match status" value="1"/>
</dbReference>
<protein>
    <recommendedName>
        <fullName evidence="10">F5/8 type C domain-containing protein</fullName>
    </recommendedName>
</protein>
<evidence type="ECO:0000256" key="8">
    <source>
        <dbReference type="SAM" id="MobiDB-lite"/>
    </source>
</evidence>
<proteinExistence type="inferred from homology"/>
<dbReference type="InterPro" id="IPR051941">
    <property type="entry name" value="BG_Antigen-Binding_Lectin"/>
</dbReference>
<dbReference type="GO" id="GO:0042806">
    <property type="term" value="F:fucose binding"/>
    <property type="evidence" value="ECO:0007669"/>
    <property type="project" value="UniProtKB-ARBA"/>
</dbReference>
<dbReference type="SMART" id="SM00607">
    <property type="entry name" value="FTP"/>
    <property type="match status" value="1"/>
</dbReference>
<feature type="region of interest" description="Disordered" evidence="8">
    <location>
        <begin position="191"/>
        <end position="263"/>
    </location>
</feature>
<comment type="function">
    <text evidence="1">Acts as a defensive agent. Recognizes blood group fucosylated oligosaccharides including A, B, H and Lewis B-type antigens. Does not recognize Lewis A antigen and has low affinity for monovalent haptens.</text>
</comment>
<feature type="region of interest" description="Disordered" evidence="8">
    <location>
        <begin position="110"/>
        <end position="154"/>
    </location>
</feature>
<dbReference type="AlphaFoldDB" id="C3ZFD9"/>
<dbReference type="Pfam" id="PF00059">
    <property type="entry name" value="Lectin_C"/>
    <property type="match status" value="1"/>
</dbReference>
<dbReference type="Pfam" id="PF22633">
    <property type="entry name" value="F5_F8_type_C_2"/>
    <property type="match status" value="1"/>
</dbReference>
<feature type="compositionally biased region" description="Polar residues" evidence="8">
    <location>
        <begin position="277"/>
        <end position="286"/>
    </location>
</feature>
<feature type="region of interest" description="Disordered" evidence="8">
    <location>
        <begin position="458"/>
        <end position="487"/>
    </location>
</feature>
<name>C3ZFD9_BRAFL</name>
<dbReference type="GO" id="GO:0046872">
    <property type="term" value="F:metal ion binding"/>
    <property type="evidence" value="ECO:0007669"/>
    <property type="project" value="UniProtKB-KW"/>
</dbReference>
<dbReference type="FunFam" id="2.60.120.260:FF:000105">
    <property type="entry name" value="Sushi, von Willebrand factor type A, EGF and pentraxin domain-containing protein 1"/>
    <property type="match status" value="1"/>
</dbReference>
<feature type="compositionally biased region" description="Basic and acidic residues" evidence="8">
    <location>
        <begin position="287"/>
        <end position="305"/>
    </location>
</feature>
<dbReference type="InterPro" id="IPR008979">
    <property type="entry name" value="Galactose-bd-like_sf"/>
</dbReference>
<feature type="domain" description="F5/8 type C" evidence="10">
    <location>
        <begin position="568"/>
        <end position="670"/>
    </location>
</feature>
<keyword evidence="6" id="KW-0106">Calcium</keyword>
<dbReference type="InterPro" id="IPR016187">
    <property type="entry name" value="CTDL_fold"/>
</dbReference>
<sequence>MRKTSTRGRPLPALPNSKPLPPSHQDVDTGQTGTQQRREPYARTDIGTYSQLPGTVGFVGNQKYGRGTLQQGKVQERTILYYEAREKYPGTYESHYYSNNVGHFTEEEDINDQRQASQQSGHGGQPTAEDTDKTGRNGARLLENPMYVPGVSRQDDGERTILSYEAREKYPGTYESHYYSDNVGHYTEEEDINDQRQASQQSGHGGQPTAEDTDKTGRNGARLLENPMYVPGVLRQDDGGPSASYFREEETEETSPGTKQLHVNDEYHCIDDDEITNPRQASQQSEHGGRSTAKDTDRTGHDCARLLENPMYATGVSRPDDGGPSASSFREEETKEESPTGGDVNHDILDDEITNPRQASQQSGHGGQPTAEDTDKTGRNGAGLLENPMYVSGVLRQDDGDDIDAADCCVFPRNFDVKSHRSFVILLVTIAIVVAAAIGAGVGHGLVKFLTTVQETHPPTLNSSLERSDTSSRPVSPFPATPTGSTLANKSGNLSLLTVATEDSANTTASLLSKTTDGVTMPETFSTDLETRVYPQTGTAKTVAPETTANVLTKYVERTEFDQLQKTTKQRPLTTHEGWLIRDSSWVVGSTSTPLVTYDAAKALDGDTGTYWNSHNTHRRYKSWYITFNLTVPQTLTGIAVNNYGDTVHDIAAFTLQKSQVGSPYNWENVVSVTNVQGGIAHRQEFGGFWGTAQYWNFLITRTHSGWQPWLRELNFLGSSAGANIALGKSAFQTTTFYDVNGVASHAVDGNTDTSYGSGSCTHTANTPGEDNPTWWVDLGQSYVIGRVAIFNRQDCCSERINPFNIHIGDSDQVSTNPRCGGDHQIDVSQPSISVSCQGVVGRYVSVRLPGSSRILTLCEVQLVSQPKAFRKAKLACKAEGATLAMPKTKELDLALRRLVKRSGSNSVYWIGLEEDGSGWKWVDGTRLGHYQVCVLCTRAIT</sequence>
<dbReference type="EMBL" id="GG666613">
    <property type="protein sequence ID" value="EEN48693.1"/>
    <property type="molecule type" value="Genomic_DNA"/>
</dbReference>
<dbReference type="InterPro" id="IPR000421">
    <property type="entry name" value="FA58C"/>
</dbReference>
<feature type="region of interest" description="Disordered" evidence="8">
    <location>
        <begin position="1"/>
        <end position="48"/>
    </location>
</feature>
<dbReference type="SUPFAM" id="SSF49785">
    <property type="entry name" value="Galactose-binding domain-like"/>
    <property type="match status" value="2"/>
</dbReference>
<dbReference type="CDD" id="cd00037">
    <property type="entry name" value="CLECT"/>
    <property type="match status" value="1"/>
</dbReference>
<dbReference type="GO" id="GO:0001868">
    <property type="term" value="P:regulation of complement activation, lectin pathway"/>
    <property type="evidence" value="ECO:0007669"/>
    <property type="project" value="UniProtKB-ARBA"/>
</dbReference>
<keyword evidence="7" id="KW-1015">Disulfide bond</keyword>
<dbReference type="PROSITE" id="PS50022">
    <property type="entry name" value="FA58C_3"/>
    <property type="match status" value="1"/>
</dbReference>
<evidence type="ECO:0000256" key="5">
    <source>
        <dbReference type="ARBA" id="ARBA00022734"/>
    </source>
</evidence>
<dbReference type="Gene3D" id="3.10.100.10">
    <property type="entry name" value="Mannose-Binding Protein A, subunit A"/>
    <property type="match status" value="1"/>
</dbReference>
<evidence type="ECO:0000256" key="3">
    <source>
        <dbReference type="ARBA" id="ARBA00011233"/>
    </source>
</evidence>
<evidence type="ECO:0000256" key="6">
    <source>
        <dbReference type="ARBA" id="ARBA00022837"/>
    </source>
</evidence>
<evidence type="ECO:0000259" key="10">
    <source>
        <dbReference type="PROSITE" id="PS50022"/>
    </source>
</evidence>
<gene>
    <name evidence="11" type="ORF">BRAFLDRAFT_67120</name>
</gene>
<comment type="subunit">
    <text evidence="3">Homotrimer.</text>
</comment>
<dbReference type="InParanoid" id="C3ZFD9"/>
<organism>
    <name type="scientific">Branchiostoma floridae</name>
    <name type="common">Florida lancelet</name>
    <name type="synonym">Amphioxus</name>
    <dbReference type="NCBI Taxonomy" id="7739"/>
    <lineage>
        <taxon>Eukaryota</taxon>
        <taxon>Metazoa</taxon>
        <taxon>Chordata</taxon>
        <taxon>Cephalochordata</taxon>
        <taxon>Leptocardii</taxon>
        <taxon>Amphioxiformes</taxon>
        <taxon>Branchiostomatidae</taxon>
        <taxon>Branchiostoma</taxon>
    </lineage>
</organism>
<dbReference type="InterPro" id="IPR006585">
    <property type="entry name" value="FTP1"/>
</dbReference>
<dbReference type="Gene3D" id="2.60.120.260">
    <property type="entry name" value="Galactose-binding domain-like"/>
    <property type="match status" value="2"/>
</dbReference>
<keyword evidence="9" id="KW-0472">Membrane</keyword>
<dbReference type="PANTHER" id="PTHR45713:SF6">
    <property type="entry name" value="F5_8 TYPE C DOMAIN-CONTAINING PROTEIN"/>
    <property type="match status" value="1"/>
</dbReference>
<dbReference type="InterPro" id="IPR001304">
    <property type="entry name" value="C-type_lectin-like"/>
</dbReference>
<evidence type="ECO:0000256" key="4">
    <source>
        <dbReference type="ARBA" id="ARBA00022723"/>
    </source>
</evidence>
<feature type="transmembrane region" description="Helical" evidence="9">
    <location>
        <begin position="423"/>
        <end position="447"/>
    </location>
</feature>
<comment type="similarity">
    <text evidence="2">Belongs to the fucolectin family.</text>
</comment>
<keyword evidence="5" id="KW-0430">Lectin</keyword>
<dbReference type="InterPro" id="IPR016186">
    <property type="entry name" value="C-type_lectin-like/link_sf"/>
</dbReference>
<dbReference type="Pfam" id="PF00754">
    <property type="entry name" value="F5_F8_type_C"/>
    <property type="match status" value="1"/>
</dbReference>
<keyword evidence="9" id="KW-1133">Transmembrane helix</keyword>
<feature type="region of interest" description="Disordered" evidence="8">
    <location>
        <begin position="277"/>
        <end position="385"/>
    </location>
</feature>
<evidence type="ECO:0000256" key="1">
    <source>
        <dbReference type="ARBA" id="ARBA00002219"/>
    </source>
</evidence>